<dbReference type="RefSeq" id="WP_132308585.1">
    <property type="nucleotide sequence ID" value="NZ_SMAR01000003.1"/>
</dbReference>
<evidence type="ECO:0000313" key="1">
    <source>
        <dbReference type="EMBL" id="TCT43130.1"/>
    </source>
</evidence>
<dbReference type="EMBL" id="SMAR01000003">
    <property type="protein sequence ID" value="TCT43130.1"/>
    <property type="molecule type" value="Genomic_DNA"/>
</dbReference>
<keyword evidence="2" id="KW-1185">Reference proteome</keyword>
<sequence length="191" mass="21698">MDENFTQLKSIVCQSPVLEPILNSWHKIALPDCWLVAGVLAQTVWNHQAGFSPSHGIADIDLVYFDADDLSERSENQTAARIRALFSNLPLWIDVKNEARVHLWYAGRFGYDIEPYESVSDAISTFPTTATSLGIRPAEGRWQCDAPFGLADLMQGIIRPNKTQASREAYEEKSTRWKNLWPHLSVLDWDH</sequence>
<name>A0A4R3NVI8_9HYPH</name>
<dbReference type="AlphaFoldDB" id="A0A4R3NVI8"/>
<gene>
    <name evidence="1" type="ORF">EDC90_1003140</name>
</gene>
<protein>
    <recommendedName>
        <fullName evidence="3">Nucleotidyltransferase-like protein</fullName>
    </recommendedName>
</protein>
<dbReference type="Proteomes" id="UP000295097">
    <property type="component" value="Unassembled WGS sequence"/>
</dbReference>
<proteinExistence type="predicted"/>
<dbReference type="OrthoDB" id="9805247at2"/>
<evidence type="ECO:0008006" key="3">
    <source>
        <dbReference type="Google" id="ProtNLM"/>
    </source>
</evidence>
<evidence type="ECO:0000313" key="2">
    <source>
        <dbReference type="Proteomes" id="UP000295097"/>
    </source>
</evidence>
<dbReference type="InterPro" id="IPR009267">
    <property type="entry name" value="NTP_transf_6"/>
</dbReference>
<dbReference type="Pfam" id="PF06042">
    <property type="entry name" value="NTP_transf_6"/>
    <property type="match status" value="1"/>
</dbReference>
<comment type="caution">
    <text evidence="1">The sequence shown here is derived from an EMBL/GenBank/DDBJ whole genome shotgun (WGS) entry which is preliminary data.</text>
</comment>
<dbReference type="PANTHER" id="PTHR39166">
    <property type="entry name" value="BLL1166 PROTEIN"/>
    <property type="match status" value="1"/>
</dbReference>
<dbReference type="PANTHER" id="PTHR39166:SF1">
    <property type="entry name" value="BLL1166 PROTEIN"/>
    <property type="match status" value="1"/>
</dbReference>
<reference evidence="1 2" key="1">
    <citation type="submission" date="2019-03" db="EMBL/GenBank/DDBJ databases">
        <title>Freshwater and sediment microbial communities from various areas in North America, analyzing microbe dynamics in response to fracking.</title>
        <authorList>
            <person name="Lamendella R."/>
        </authorList>
    </citation>
    <scope>NUCLEOTIDE SEQUENCE [LARGE SCALE GENOMIC DNA]</scope>
    <source>
        <strain evidence="1 2">175.2</strain>
    </source>
</reference>
<organism evidence="1 2">
    <name type="scientific">Martelella mediterranea</name>
    <dbReference type="NCBI Taxonomy" id="293089"/>
    <lineage>
        <taxon>Bacteria</taxon>
        <taxon>Pseudomonadati</taxon>
        <taxon>Pseudomonadota</taxon>
        <taxon>Alphaproteobacteria</taxon>
        <taxon>Hyphomicrobiales</taxon>
        <taxon>Aurantimonadaceae</taxon>
        <taxon>Martelella</taxon>
    </lineage>
</organism>
<accession>A0A4R3NVI8</accession>